<gene>
    <name evidence="1" type="ORF">g.17760</name>
</gene>
<protein>
    <submittedName>
        <fullName evidence="1">Uncharacterized protein</fullName>
    </submittedName>
</protein>
<accession>A0A1D1ZXD0</accession>
<organism evidence="1">
    <name type="scientific">Auxenochlorella protothecoides</name>
    <name type="common">Green microalga</name>
    <name type="synonym">Chlorella protothecoides</name>
    <dbReference type="NCBI Taxonomy" id="3075"/>
    <lineage>
        <taxon>Eukaryota</taxon>
        <taxon>Viridiplantae</taxon>
        <taxon>Chlorophyta</taxon>
        <taxon>core chlorophytes</taxon>
        <taxon>Trebouxiophyceae</taxon>
        <taxon>Chlorellales</taxon>
        <taxon>Chlorellaceae</taxon>
        <taxon>Auxenochlorella</taxon>
    </lineage>
</organism>
<dbReference type="AlphaFoldDB" id="A0A1D1ZXD0"/>
<dbReference type="EMBL" id="GDKF01007033">
    <property type="protein sequence ID" value="JAT71589.1"/>
    <property type="molecule type" value="Transcribed_RNA"/>
</dbReference>
<sequence length="109" mass="12362">MNTLTIESSPTEFKSRAHKPFGAGEVVEAFPVSGEKREHSRRDNRKGTFEGYLVPKEDGIEIKAVWADPLAGQNVDFYRISEDKATLTMTQSIKVGEKAHTYKTVYRRQ</sequence>
<name>A0A1D1ZXD0_AUXPR</name>
<reference evidence="1" key="1">
    <citation type="submission" date="2015-08" db="EMBL/GenBank/DDBJ databases">
        <authorList>
            <person name="Babu N.S."/>
            <person name="Beckwith C.J."/>
            <person name="Beseler K.G."/>
            <person name="Brison A."/>
            <person name="Carone J.V."/>
            <person name="Caskin T.P."/>
            <person name="Diamond M."/>
            <person name="Durham M.E."/>
            <person name="Foxe J.M."/>
            <person name="Go M."/>
            <person name="Henderson B.A."/>
            <person name="Jones I.B."/>
            <person name="McGettigan J.A."/>
            <person name="Micheletti S.J."/>
            <person name="Nasrallah M.E."/>
            <person name="Ortiz D."/>
            <person name="Piller C.R."/>
            <person name="Privatt S.R."/>
            <person name="Schneider S.L."/>
            <person name="Sharp S."/>
            <person name="Smith T.C."/>
            <person name="Stanton J.D."/>
            <person name="Ullery H.E."/>
            <person name="Wilson R.J."/>
            <person name="Serrano M.G."/>
            <person name="Buck G."/>
            <person name="Lee V."/>
            <person name="Wang Y."/>
            <person name="Carvalho R."/>
            <person name="Voegtly L."/>
            <person name="Shi R."/>
            <person name="Duckworth R."/>
            <person name="Johnson A."/>
            <person name="Loviza R."/>
            <person name="Walstead R."/>
            <person name="Shah Z."/>
            <person name="Kiflezghi M."/>
            <person name="Wade K."/>
            <person name="Ball S.L."/>
            <person name="Bradley K.W."/>
            <person name="Asai D.J."/>
            <person name="Bowman C.A."/>
            <person name="Russell D.A."/>
            <person name="Pope W.H."/>
            <person name="Jacobs-Sera D."/>
            <person name="Hendrix R.W."/>
            <person name="Hatfull G.F."/>
        </authorList>
    </citation>
    <scope>NUCLEOTIDE SEQUENCE</scope>
</reference>
<proteinExistence type="predicted"/>
<evidence type="ECO:0000313" key="1">
    <source>
        <dbReference type="EMBL" id="JAT71589.1"/>
    </source>
</evidence>